<organism evidence="2 3">
    <name type="scientific">Hermanssonia centrifuga</name>
    <dbReference type="NCBI Taxonomy" id="98765"/>
    <lineage>
        <taxon>Eukaryota</taxon>
        <taxon>Fungi</taxon>
        <taxon>Dikarya</taxon>
        <taxon>Basidiomycota</taxon>
        <taxon>Agaricomycotina</taxon>
        <taxon>Agaricomycetes</taxon>
        <taxon>Polyporales</taxon>
        <taxon>Meruliaceae</taxon>
        <taxon>Hermanssonia</taxon>
    </lineage>
</organism>
<dbReference type="Gene3D" id="3.30.710.10">
    <property type="entry name" value="Potassium Channel Kv1.1, Chain A"/>
    <property type="match status" value="1"/>
</dbReference>
<dbReference type="AlphaFoldDB" id="A0A2R6S3G7"/>
<feature type="domain" description="BTB" evidence="1">
    <location>
        <begin position="34"/>
        <end position="99"/>
    </location>
</feature>
<dbReference type="EMBL" id="MLYV02000107">
    <property type="protein sequence ID" value="PSS36803.1"/>
    <property type="molecule type" value="Genomic_DNA"/>
</dbReference>
<dbReference type="SMART" id="SM00225">
    <property type="entry name" value="BTB"/>
    <property type="match status" value="1"/>
</dbReference>
<gene>
    <name evidence="2" type="ORF">PHLCEN_2v1347</name>
</gene>
<dbReference type="SUPFAM" id="SSF54695">
    <property type="entry name" value="POZ domain"/>
    <property type="match status" value="1"/>
</dbReference>
<evidence type="ECO:0000313" key="3">
    <source>
        <dbReference type="Proteomes" id="UP000186601"/>
    </source>
</evidence>
<evidence type="ECO:0000259" key="1">
    <source>
        <dbReference type="PROSITE" id="PS50097"/>
    </source>
</evidence>
<evidence type="ECO:0000313" key="2">
    <source>
        <dbReference type="EMBL" id="PSS36803.1"/>
    </source>
</evidence>
<dbReference type="CDD" id="cd18186">
    <property type="entry name" value="BTB_POZ_ZBTB_KLHL-like"/>
    <property type="match status" value="1"/>
</dbReference>
<sequence>MVESHKLSKKRPRTDSLASKDEVVRHEDLWFEDGSIVLVADDTQFRVHKSILACESSVFQDMFTVAQPDDMETVEGCSVLRLTDSAEDLGYVLWALYHGLRYKNGEMPTWFTLRAFLRLGDKYALEEIYAEAMHHLNNLAFRTVQDSNTFYYGDSSTSCISDAHLDPWEVVDIANNTKDPDLQRIHIGALYCCCQIPLKKLLYGVKDSNGARVKLCSEDLLSCLVARERLHVVLCEALDKAPCDALSSDCQSLNACRDARDAIVSCMRIWDRELEHHPLGMDKGFLKDISEQSQMCTLCTQLLLVQYAATCQKILDHLPAFFKSDGNAEAQWKLSTEQY</sequence>
<dbReference type="OrthoDB" id="3036049at2759"/>
<proteinExistence type="predicted"/>
<dbReference type="Pfam" id="PF00651">
    <property type="entry name" value="BTB"/>
    <property type="match status" value="1"/>
</dbReference>
<protein>
    <recommendedName>
        <fullName evidence="1">BTB domain-containing protein</fullName>
    </recommendedName>
</protein>
<keyword evidence="3" id="KW-1185">Reference proteome</keyword>
<dbReference type="Proteomes" id="UP000186601">
    <property type="component" value="Unassembled WGS sequence"/>
</dbReference>
<accession>A0A2R6S3G7</accession>
<dbReference type="InterPro" id="IPR011333">
    <property type="entry name" value="SKP1/BTB/POZ_sf"/>
</dbReference>
<dbReference type="PROSITE" id="PS50097">
    <property type="entry name" value="BTB"/>
    <property type="match status" value="1"/>
</dbReference>
<dbReference type="InterPro" id="IPR000210">
    <property type="entry name" value="BTB/POZ_dom"/>
</dbReference>
<name>A0A2R6S3G7_9APHY</name>
<reference evidence="2 3" key="1">
    <citation type="submission" date="2018-02" db="EMBL/GenBank/DDBJ databases">
        <title>Genome sequence of the basidiomycete white-rot fungus Phlebia centrifuga.</title>
        <authorList>
            <person name="Granchi Z."/>
            <person name="Peng M."/>
            <person name="de Vries R.P."/>
            <person name="Hilden K."/>
            <person name="Makela M.R."/>
            <person name="Grigoriev I."/>
            <person name="Riley R."/>
        </authorList>
    </citation>
    <scope>NUCLEOTIDE SEQUENCE [LARGE SCALE GENOMIC DNA]</scope>
    <source>
        <strain evidence="2 3">FBCC195</strain>
    </source>
</reference>
<dbReference type="STRING" id="98765.A0A2R6S3G7"/>
<comment type="caution">
    <text evidence="2">The sequence shown here is derived from an EMBL/GenBank/DDBJ whole genome shotgun (WGS) entry which is preliminary data.</text>
</comment>